<organism evidence="2 3">
    <name type="scientific">Aquiflexum gelatinilyticum</name>
    <dbReference type="NCBI Taxonomy" id="2961943"/>
    <lineage>
        <taxon>Bacteria</taxon>
        <taxon>Pseudomonadati</taxon>
        <taxon>Bacteroidota</taxon>
        <taxon>Cytophagia</taxon>
        <taxon>Cytophagales</taxon>
        <taxon>Cyclobacteriaceae</taxon>
        <taxon>Aquiflexum</taxon>
    </lineage>
</organism>
<feature type="transmembrane region" description="Helical" evidence="1">
    <location>
        <begin position="67"/>
        <end position="85"/>
    </location>
</feature>
<keyword evidence="3" id="KW-1185">Reference proteome</keyword>
<dbReference type="RefSeq" id="WP_258423937.1">
    <property type="nucleotide sequence ID" value="NZ_JANSUY010000012.1"/>
</dbReference>
<keyword evidence="1" id="KW-0812">Transmembrane</keyword>
<keyword evidence="1" id="KW-1133">Transmembrane helix</keyword>
<name>A0A9X2P949_9BACT</name>
<comment type="caution">
    <text evidence="2">The sequence shown here is derived from an EMBL/GenBank/DDBJ whole genome shotgun (WGS) entry which is preliminary data.</text>
</comment>
<gene>
    <name evidence="2" type="ORF">NU887_13625</name>
</gene>
<dbReference type="AlphaFoldDB" id="A0A9X2P949"/>
<feature type="transmembrane region" description="Helical" evidence="1">
    <location>
        <begin position="28"/>
        <end position="47"/>
    </location>
</feature>
<evidence type="ECO:0000256" key="1">
    <source>
        <dbReference type="SAM" id="Phobius"/>
    </source>
</evidence>
<feature type="transmembrane region" description="Helical" evidence="1">
    <location>
        <begin position="91"/>
        <end position="110"/>
    </location>
</feature>
<feature type="transmembrane region" description="Helical" evidence="1">
    <location>
        <begin position="5"/>
        <end position="22"/>
    </location>
</feature>
<keyword evidence="1" id="KW-0472">Membrane</keyword>
<reference evidence="2" key="1">
    <citation type="submission" date="2022-08" db="EMBL/GenBank/DDBJ databases">
        <authorList>
            <person name="Zhang D."/>
        </authorList>
    </citation>
    <scope>NUCLEOTIDE SEQUENCE</scope>
    <source>
        <strain evidence="2">XJ19-11</strain>
    </source>
</reference>
<evidence type="ECO:0000313" key="3">
    <source>
        <dbReference type="Proteomes" id="UP001142175"/>
    </source>
</evidence>
<protein>
    <recommendedName>
        <fullName evidence="4">DUF5673 domain-containing protein</fullName>
    </recommendedName>
</protein>
<evidence type="ECO:0008006" key="4">
    <source>
        <dbReference type="Google" id="ProtNLM"/>
    </source>
</evidence>
<dbReference type="Proteomes" id="UP001142175">
    <property type="component" value="Unassembled WGS sequence"/>
</dbReference>
<sequence length="196" mass="22987">MRKRQIIVTAFLILSIVLILVLDLRHHHWLISFCLILMFAFYGREHYKLVTRGVGGELFLRRQKKSFKTWTIALAVVGTLLFFVGVPIPKWTLVLFWLIVLYECFLFLLVKNLNPITLVLDGYQLKFRGVIVFHRNISGLTKIDHIDSSGGLRFSFRNENDIQIKKSDYLDSDIYQLIEICRERTKEDLVLSENLI</sequence>
<dbReference type="EMBL" id="JANSUY010000012">
    <property type="protein sequence ID" value="MCR9016080.1"/>
    <property type="molecule type" value="Genomic_DNA"/>
</dbReference>
<accession>A0A9X2P949</accession>
<evidence type="ECO:0000313" key="2">
    <source>
        <dbReference type="EMBL" id="MCR9016080.1"/>
    </source>
</evidence>
<proteinExistence type="predicted"/>